<dbReference type="SUPFAM" id="SSF46894">
    <property type="entry name" value="C-terminal effector domain of the bipartite response regulators"/>
    <property type="match status" value="1"/>
</dbReference>
<accession>A0A4Z0BGG8</accession>
<name>A0A4Z0BGG8_9BURK</name>
<organism evidence="5 6">
    <name type="scientific">Ramlibacter rhizophilus</name>
    <dbReference type="NCBI Taxonomy" id="1781167"/>
    <lineage>
        <taxon>Bacteria</taxon>
        <taxon>Pseudomonadati</taxon>
        <taxon>Pseudomonadota</taxon>
        <taxon>Betaproteobacteria</taxon>
        <taxon>Burkholderiales</taxon>
        <taxon>Comamonadaceae</taxon>
        <taxon>Ramlibacter</taxon>
    </lineage>
</organism>
<dbReference type="InterPro" id="IPR001789">
    <property type="entry name" value="Sig_transdc_resp-reg_receiver"/>
</dbReference>
<dbReference type="PROSITE" id="PS00622">
    <property type="entry name" value="HTH_LUXR_1"/>
    <property type="match status" value="1"/>
</dbReference>
<dbReference type="InterPro" id="IPR000792">
    <property type="entry name" value="Tscrpt_reg_LuxR_C"/>
</dbReference>
<dbReference type="InterPro" id="IPR039420">
    <property type="entry name" value="WalR-like"/>
</dbReference>
<evidence type="ECO:0000259" key="4">
    <source>
        <dbReference type="PROSITE" id="PS50110"/>
    </source>
</evidence>
<proteinExistence type="predicted"/>
<dbReference type="Gene3D" id="1.10.10.10">
    <property type="entry name" value="Winged helix-like DNA-binding domain superfamily/Winged helix DNA-binding domain"/>
    <property type="match status" value="1"/>
</dbReference>
<dbReference type="Proteomes" id="UP000297564">
    <property type="component" value="Unassembled WGS sequence"/>
</dbReference>
<dbReference type="InterPro" id="IPR011006">
    <property type="entry name" value="CheY-like_superfamily"/>
</dbReference>
<keyword evidence="6" id="KW-1185">Reference proteome</keyword>
<dbReference type="SUPFAM" id="SSF52172">
    <property type="entry name" value="CheY-like"/>
    <property type="match status" value="1"/>
</dbReference>
<dbReference type="GO" id="GO:0003677">
    <property type="term" value="F:DNA binding"/>
    <property type="evidence" value="ECO:0007669"/>
    <property type="project" value="UniProtKB-KW"/>
</dbReference>
<dbReference type="InterPro" id="IPR036388">
    <property type="entry name" value="WH-like_DNA-bd_sf"/>
</dbReference>
<evidence type="ECO:0000256" key="2">
    <source>
        <dbReference type="PROSITE-ProRule" id="PRU00169"/>
    </source>
</evidence>
<dbReference type="OrthoDB" id="561214at2"/>
<dbReference type="EMBL" id="SMLL01000008">
    <property type="protein sequence ID" value="TFY96998.1"/>
    <property type="molecule type" value="Genomic_DNA"/>
</dbReference>
<dbReference type="GO" id="GO:0000160">
    <property type="term" value="P:phosphorelay signal transduction system"/>
    <property type="evidence" value="ECO:0007669"/>
    <property type="project" value="InterPro"/>
</dbReference>
<protein>
    <submittedName>
        <fullName evidence="5">Response regulator transcription factor</fullName>
    </submittedName>
</protein>
<dbReference type="CDD" id="cd06170">
    <property type="entry name" value="LuxR_C_like"/>
    <property type="match status" value="1"/>
</dbReference>
<dbReference type="PANTHER" id="PTHR43214:SF38">
    <property type="entry name" value="NITRATE_NITRITE RESPONSE REGULATOR PROTEIN NARL"/>
    <property type="match status" value="1"/>
</dbReference>
<keyword evidence="1" id="KW-0238">DNA-binding</keyword>
<dbReference type="InterPro" id="IPR016032">
    <property type="entry name" value="Sig_transdc_resp-reg_C-effctor"/>
</dbReference>
<feature type="domain" description="Response regulatory" evidence="4">
    <location>
        <begin position="1"/>
        <end position="104"/>
    </location>
</feature>
<sequence length="207" mass="22644">MCWALQELVKSTSRLALAGTASDLQEAREVLARTSADVVVADVDDAPSAALLPAFLSDLQMRLLVLTALEDLKVFDAAVLVGLHGIVRKNDSPAVLVTAIEKVHEGELWLDRGATGRIFMELARRKTAERSDPERAKIALLTQRERQAIAALVADTGSPAKVVASRLCMSEHTLRNHLTSIYSKLNLTNRLDLYAYATRHAIEQPHA</sequence>
<evidence type="ECO:0000313" key="6">
    <source>
        <dbReference type="Proteomes" id="UP000297564"/>
    </source>
</evidence>
<keyword evidence="2" id="KW-0597">Phosphoprotein</keyword>
<dbReference type="Gene3D" id="3.40.50.2300">
    <property type="match status" value="1"/>
</dbReference>
<reference evidence="5 6" key="1">
    <citation type="submission" date="2019-03" db="EMBL/GenBank/DDBJ databases">
        <title>Ramlibacter rhizophilus CCTCC AB2015357, whole genome shotgun sequence.</title>
        <authorList>
            <person name="Zhang X."/>
            <person name="Feng G."/>
            <person name="Zhu H."/>
        </authorList>
    </citation>
    <scope>NUCLEOTIDE SEQUENCE [LARGE SCALE GENOMIC DNA]</scope>
    <source>
        <strain evidence="5 6">CCTCC AB2015357</strain>
    </source>
</reference>
<dbReference type="PROSITE" id="PS50110">
    <property type="entry name" value="RESPONSE_REGULATORY"/>
    <property type="match status" value="1"/>
</dbReference>
<dbReference type="PANTHER" id="PTHR43214">
    <property type="entry name" value="TWO-COMPONENT RESPONSE REGULATOR"/>
    <property type="match status" value="1"/>
</dbReference>
<evidence type="ECO:0000259" key="3">
    <source>
        <dbReference type="PROSITE" id="PS50043"/>
    </source>
</evidence>
<dbReference type="PROSITE" id="PS50043">
    <property type="entry name" value="HTH_LUXR_2"/>
    <property type="match status" value="1"/>
</dbReference>
<dbReference type="AlphaFoldDB" id="A0A4Z0BGG8"/>
<evidence type="ECO:0000313" key="5">
    <source>
        <dbReference type="EMBL" id="TFY96998.1"/>
    </source>
</evidence>
<feature type="modified residue" description="4-aspartylphosphate" evidence="2">
    <location>
        <position position="42"/>
    </location>
</feature>
<gene>
    <name evidence="5" type="ORF">EZ242_19655</name>
</gene>
<dbReference type="GO" id="GO:0006355">
    <property type="term" value="P:regulation of DNA-templated transcription"/>
    <property type="evidence" value="ECO:0007669"/>
    <property type="project" value="InterPro"/>
</dbReference>
<comment type="caution">
    <text evidence="5">The sequence shown here is derived from an EMBL/GenBank/DDBJ whole genome shotgun (WGS) entry which is preliminary data.</text>
</comment>
<dbReference type="SMART" id="SM00421">
    <property type="entry name" value="HTH_LUXR"/>
    <property type="match status" value="1"/>
</dbReference>
<evidence type="ECO:0000256" key="1">
    <source>
        <dbReference type="ARBA" id="ARBA00023125"/>
    </source>
</evidence>
<dbReference type="Pfam" id="PF00196">
    <property type="entry name" value="GerE"/>
    <property type="match status" value="1"/>
</dbReference>
<feature type="domain" description="HTH luxR-type" evidence="3">
    <location>
        <begin position="134"/>
        <end position="201"/>
    </location>
</feature>